<proteinExistence type="predicted"/>
<accession>A0AAV4BKI4</accession>
<evidence type="ECO:0008006" key="3">
    <source>
        <dbReference type="Google" id="ProtNLM"/>
    </source>
</evidence>
<sequence length="105" mass="12074">MNNTIISRKYECSPEKLYDDNDDDGDADERTKTKTIINKIHNDNNIKEDKTRQGGRGGGEMGTAKIIHTWPELPCTDDGRNFSHENCVPLKKKDNQRYEARHVIN</sequence>
<reference evidence="1 2" key="1">
    <citation type="journal article" date="2021" name="Elife">
        <title>Chloroplast acquisition without the gene transfer in kleptoplastic sea slugs, Plakobranchus ocellatus.</title>
        <authorList>
            <person name="Maeda T."/>
            <person name="Takahashi S."/>
            <person name="Yoshida T."/>
            <person name="Shimamura S."/>
            <person name="Takaki Y."/>
            <person name="Nagai Y."/>
            <person name="Toyoda A."/>
            <person name="Suzuki Y."/>
            <person name="Arimoto A."/>
            <person name="Ishii H."/>
            <person name="Satoh N."/>
            <person name="Nishiyama T."/>
            <person name="Hasebe M."/>
            <person name="Maruyama T."/>
            <person name="Minagawa J."/>
            <person name="Obokata J."/>
            <person name="Shigenobu S."/>
        </authorList>
    </citation>
    <scope>NUCLEOTIDE SEQUENCE [LARGE SCALE GENOMIC DNA]</scope>
</reference>
<dbReference type="EMBL" id="BLXT01005114">
    <property type="protein sequence ID" value="GFO19822.1"/>
    <property type="molecule type" value="Genomic_DNA"/>
</dbReference>
<organism evidence="1 2">
    <name type="scientific">Plakobranchus ocellatus</name>
    <dbReference type="NCBI Taxonomy" id="259542"/>
    <lineage>
        <taxon>Eukaryota</taxon>
        <taxon>Metazoa</taxon>
        <taxon>Spiralia</taxon>
        <taxon>Lophotrochozoa</taxon>
        <taxon>Mollusca</taxon>
        <taxon>Gastropoda</taxon>
        <taxon>Heterobranchia</taxon>
        <taxon>Euthyneura</taxon>
        <taxon>Panpulmonata</taxon>
        <taxon>Sacoglossa</taxon>
        <taxon>Placobranchoidea</taxon>
        <taxon>Plakobranchidae</taxon>
        <taxon>Plakobranchus</taxon>
    </lineage>
</organism>
<evidence type="ECO:0000313" key="1">
    <source>
        <dbReference type="EMBL" id="GFO19822.1"/>
    </source>
</evidence>
<comment type="caution">
    <text evidence="1">The sequence shown here is derived from an EMBL/GenBank/DDBJ whole genome shotgun (WGS) entry which is preliminary data.</text>
</comment>
<gene>
    <name evidence="1" type="ORF">PoB_004632700</name>
</gene>
<evidence type="ECO:0000313" key="2">
    <source>
        <dbReference type="Proteomes" id="UP000735302"/>
    </source>
</evidence>
<dbReference type="AlphaFoldDB" id="A0AAV4BKI4"/>
<name>A0AAV4BKI4_9GAST</name>
<dbReference type="Proteomes" id="UP000735302">
    <property type="component" value="Unassembled WGS sequence"/>
</dbReference>
<protein>
    <recommendedName>
        <fullName evidence="3">HNH endonuclease</fullName>
    </recommendedName>
</protein>
<keyword evidence="2" id="KW-1185">Reference proteome</keyword>